<protein>
    <recommendedName>
        <fullName evidence="1">Vacuolar ATPase assembly protein VMA22</fullName>
    </recommendedName>
</protein>
<dbReference type="GO" id="GO:0051082">
    <property type="term" value="F:unfolded protein binding"/>
    <property type="evidence" value="ECO:0007669"/>
    <property type="project" value="TreeGrafter"/>
</dbReference>
<dbReference type="InterPro" id="IPR040357">
    <property type="entry name" value="Vma22/CCDC115"/>
</dbReference>
<dbReference type="Proteomes" id="UP000002630">
    <property type="component" value="Unassembled WGS sequence"/>
</dbReference>
<dbReference type="Pfam" id="PF21730">
    <property type="entry name" value="Vma22_CCDC115"/>
    <property type="match status" value="1"/>
</dbReference>
<keyword evidence="3" id="KW-1185">Reference proteome</keyword>
<gene>
    <name evidence="2" type="ORF">Esi_0091_0040</name>
</gene>
<sequence>MDEDAALSALLTALDDLHNIRNEMHTCLKQGFLNMARARRSMGRNSVSVLDTREEYAAEVTIAIEEDTSEGRLQESRSMFSRNRVEPAGSAVVIRDGSLRQRGGGGAHVEIEESLLQPDQDAPVRGDSMSLFATLVPPPLRKSKKNFTSVVDYAVEASNLAHRIIHLQKMLEAKGQMPKDPK</sequence>
<organism evidence="2 3">
    <name type="scientific">Ectocarpus siliculosus</name>
    <name type="common">Brown alga</name>
    <name type="synonym">Conferva siliculosa</name>
    <dbReference type="NCBI Taxonomy" id="2880"/>
    <lineage>
        <taxon>Eukaryota</taxon>
        <taxon>Sar</taxon>
        <taxon>Stramenopiles</taxon>
        <taxon>Ochrophyta</taxon>
        <taxon>PX clade</taxon>
        <taxon>Phaeophyceae</taxon>
        <taxon>Ectocarpales</taxon>
        <taxon>Ectocarpaceae</taxon>
        <taxon>Ectocarpus</taxon>
    </lineage>
</organism>
<evidence type="ECO:0000313" key="3">
    <source>
        <dbReference type="Proteomes" id="UP000002630"/>
    </source>
</evidence>
<dbReference type="AlphaFoldDB" id="D7G8P7"/>
<proteinExistence type="predicted"/>
<evidence type="ECO:0000313" key="2">
    <source>
        <dbReference type="EMBL" id="CBJ28071.1"/>
    </source>
</evidence>
<dbReference type="EMBL" id="FN649760">
    <property type="protein sequence ID" value="CBJ28071.1"/>
    <property type="molecule type" value="Genomic_DNA"/>
</dbReference>
<dbReference type="InParanoid" id="D7G8P7"/>
<reference evidence="2 3" key="1">
    <citation type="journal article" date="2010" name="Nature">
        <title>The Ectocarpus genome and the independent evolution of multicellularity in brown algae.</title>
        <authorList>
            <person name="Cock J.M."/>
            <person name="Sterck L."/>
            <person name="Rouze P."/>
            <person name="Scornet D."/>
            <person name="Allen A.E."/>
            <person name="Amoutzias G."/>
            <person name="Anthouard V."/>
            <person name="Artiguenave F."/>
            <person name="Aury J.M."/>
            <person name="Badger J.H."/>
            <person name="Beszteri B."/>
            <person name="Billiau K."/>
            <person name="Bonnet E."/>
            <person name="Bothwell J.H."/>
            <person name="Bowler C."/>
            <person name="Boyen C."/>
            <person name="Brownlee C."/>
            <person name="Carrano C.J."/>
            <person name="Charrier B."/>
            <person name="Cho G.Y."/>
            <person name="Coelho S.M."/>
            <person name="Collen J."/>
            <person name="Corre E."/>
            <person name="Da Silva C."/>
            <person name="Delage L."/>
            <person name="Delaroque N."/>
            <person name="Dittami S.M."/>
            <person name="Doulbeau S."/>
            <person name="Elias M."/>
            <person name="Farnham G."/>
            <person name="Gachon C.M."/>
            <person name="Gschloessl B."/>
            <person name="Heesch S."/>
            <person name="Jabbari K."/>
            <person name="Jubin C."/>
            <person name="Kawai H."/>
            <person name="Kimura K."/>
            <person name="Kloareg B."/>
            <person name="Kupper F.C."/>
            <person name="Lang D."/>
            <person name="Le Bail A."/>
            <person name="Leblanc C."/>
            <person name="Lerouge P."/>
            <person name="Lohr M."/>
            <person name="Lopez P.J."/>
            <person name="Martens C."/>
            <person name="Maumus F."/>
            <person name="Michel G."/>
            <person name="Miranda-Saavedra D."/>
            <person name="Morales J."/>
            <person name="Moreau H."/>
            <person name="Motomura T."/>
            <person name="Nagasato C."/>
            <person name="Napoli C.A."/>
            <person name="Nelson D.R."/>
            <person name="Nyvall-Collen P."/>
            <person name="Peters A.F."/>
            <person name="Pommier C."/>
            <person name="Potin P."/>
            <person name="Poulain J."/>
            <person name="Quesneville H."/>
            <person name="Read B."/>
            <person name="Rensing S.A."/>
            <person name="Ritter A."/>
            <person name="Rousvoal S."/>
            <person name="Samanta M."/>
            <person name="Samson G."/>
            <person name="Schroeder D.C."/>
            <person name="Segurens B."/>
            <person name="Strittmatter M."/>
            <person name="Tonon T."/>
            <person name="Tregear J.W."/>
            <person name="Valentin K."/>
            <person name="von Dassow P."/>
            <person name="Yamagishi T."/>
            <person name="Van de Peer Y."/>
            <person name="Wincker P."/>
        </authorList>
    </citation>
    <scope>NUCLEOTIDE SEQUENCE [LARGE SCALE GENOMIC DNA]</scope>
    <source>
        <strain evidence="3">Ec32 / CCAP1310/4</strain>
    </source>
</reference>
<dbReference type="OrthoDB" id="408631at2759"/>
<accession>D7G8P7</accession>
<dbReference type="PANTHER" id="PTHR31996:SF2">
    <property type="entry name" value="COILED-COIL DOMAIN-CONTAINING PROTEIN 115"/>
    <property type="match status" value="1"/>
</dbReference>
<name>D7G8P7_ECTSI</name>
<evidence type="ECO:0000256" key="1">
    <source>
        <dbReference type="ARBA" id="ARBA00093634"/>
    </source>
</evidence>
<dbReference type="PANTHER" id="PTHR31996">
    <property type="entry name" value="COILED-COIL DOMAIN-CONTAINING PROTEIN 115"/>
    <property type="match status" value="1"/>
</dbReference>
<dbReference type="GO" id="GO:0070072">
    <property type="term" value="P:vacuolar proton-transporting V-type ATPase complex assembly"/>
    <property type="evidence" value="ECO:0007669"/>
    <property type="project" value="InterPro"/>
</dbReference>